<evidence type="ECO:0000256" key="6">
    <source>
        <dbReference type="SAM" id="MobiDB-lite"/>
    </source>
</evidence>
<dbReference type="FunFam" id="2.40.100.10:FF:000022">
    <property type="entry name" value="Peptidyl-prolyl cis-trans isomerase CYP95"/>
    <property type="match status" value="1"/>
</dbReference>
<sequence length="617" mass="67688">MPKVKNPHVFMDISIGGSSAERITFELFANVVPKTAENFRALCTGERGLGASTKKPLYYKGTNIHRIVKGFVAQGGDFSRGDGRGGESIYGGKFPDENFRLLHDQPGFLSMANSGPDSNGSQFFITFKALPHLDGKHVVFGKVVSGIALLKTLEAVGGEGGNPSRPVKIVDCGEVSNTNSQDLLKGEKEKKLRTVDGNSNAEGRAKLKKASGDYKQRKKRKHYSSDSYSSDTSDSLSYSSDSGSDSESHSSMDTSSSSDHRRKRRKGSKKDKRKPTKRKGKHTRSKRKSRGSKRRSRRSYGSSSDDSVSSKTDNSSSDSENGSHRTKRSLPKDKESTKMTNSEQGRSFQDVDKGKETVTTVNRSQSHDGSKPSNKDDNGADDRYGNCNSEDRNDPGASSRINPIQVDVNLAKPVNVDGNIDGDDAEAGMSRTRTSTERHLPSNEPVSTNGKDLAVGSADNGQPQRIRKGRGFTQKYGYGRNGPYSRRSPARRYRGSPRANSPSRYPRRGRSRSRSRSPVRRHDRGGYHRPSPRHSRSPAEPRHNVNDRPRSGHGGGDPDHRGNSPPANRSRSKSQDPLRSRSPDAAPAKRESSKYNRRRSSSSRSSSPDGKKGLVSY</sequence>
<dbReference type="EC" id="5.2.1.8" evidence="3"/>
<dbReference type="GO" id="GO:0006457">
    <property type="term" value="P:protein folding"/>
    <property type="evidence" value="ECO:0007669"/>
    <property type="project" value="TreeGrafter"/>
</dbReference>
<dbReference type="Pfam" id="PF00160">
    <property type="entry name" value="Pro_isomerase"/>
    <property type="match status" value="1"/>
</dbReference>
<protein>
    <recommendedName>
        <fullName evidence="3">peptidylprolyl isomerase</fullName>
        <ecNumber evidence="3">5.2.1.8</ecNumber>
    </recommendedName>
</protein>
<evidence type="ECO:0000256" key="4">
    <source>
        <dbReference type="ARBA" id="ARBA00023110"/>
    </source>
</evidence>
<name>A0A811NR66_9POAL</name>
<evidence type="ECO:0000256" key="2">
    <source>
        <dbReference type="ARBA" id="ARBA00007365"/>
    </source>
</evidence>
<feature type="compositionally biased region" description="Low complexity" evidence="6">
    <location>
        <begin position="225"/>
        <end position="257"/>
    </location>
</feature>
<evidence type="ECO:0000256" key="5">
    <source>
        <dbReference type="ARBA" id="ARBA00023235"/>
    </source>
</evidence>
<dbReference type="GO" id="GO:0003755">
    <property type="term" value="F:peptidyl-prolyl cis-trans isomerase activity"/>
    <property type="evidence" value="ECO:0007669"/>
    <property type="project" value="UniProtKB-KW"/>
</dbReference>
<organism evidence="8 9">
    <name type="scientific">Miscanthus lutarioriparius</name>
    <dbReference type="NCBI Taxonomy" id="422564"/>
    <lineage>
        <taxon>Eukaryota</taxon>
        <taxon>Viridiplantae</taxon>
        <taxon>Streptophyta</taxon>
        <taxon>Embryophyta</taxon>
        <taxon>Tracheophyta</taxon>
        <taxon>Spermatophyta</taxon>
        <taxon>Magnoliopsida</taxon>
        <taxon>Liliopsida</taxon>
        <taxon>Poales</taxon>
        <taxon>Poaceae</taxon>
        <taxon>PACMAD clade</taxon>
        <taxon>Panicoideae</taxon>
        <taxon>Andropogonodae</taxon>
        <taxon>Andropogoneae</taxon>
        <taxon>Saccharinae</taxon>
        <taxon>Miscanthus</taxon>
    </lineage>
</organism>
<dbReference type="OrthoDB" id="687151at2759"/>
<reference evidence="8" key="1">
    <citation type="submission" date="2020-10" db="EMBL/GenBank/DDBJ databases">
        <authorList>
            <person name="Han B."/>
            <person name="Lu T."/>
            <person name="Zhao Q."/>
            <person name="Huang X."/>
            <person name="Zhao Y."/>
        </authorList>
    </citation>
    <scope>NUCLEOTIDE SEQUENCE</scope>
</reference>
<evidence type="ECO:0000259" key="7">
    <source>
        <dbReference type="PROSITE" id="PS50072"/>
    </source>
</evidence>
<evidence type="ECO:0000313" key="9">
    <source>
        <dbReference type="Proteomes" id="UP000604825"/>
    </source>
</evidence>
<dbReference type="InterPro" id="IPR002130">
    <property type="entry name" value="Cyclophilin-type_PPIase_dom"/>
</dbReference>
<dbReference type="GO" id="GO:0016018">
    <property type="term" value="F:cyclosporin A binding"/>
    <property type="evidence" value="ECO:0007669"/>
    <property type="project" value="TreeGrafter"/>
</dbReference>
<feature type="compositionally biased region" description="Low complexity" evidence="6">
    <location>
        <begin position="299"/>
        <end position="319"/>
    </location>
</feature>
<dbReference type="PANTHER" id="PTHR11071:SF561">
    <property type="entry name" value="PEPTIDYL-PROLYL CIS-TRANS ISOMERASE D-RELATED"/>
    <property type="match status" value="1"/>
</dbReference>
<keyword evidence="4" id="KW-0697">Rotamase</keyword>
<feature type="compositionally biased region" description="Polar residues" evidence="6">
    <location>
        <begin position="338"/>
        <end position="347"/>
    </location>
</feature>
<feature type="compositionally biased region" description="Basic and acidic residues" evidence="6">
    <location>
        <begin position="537"/>
        <end position="562"/>
    </location>
</feature>
<dbReference type="InterPro" id="IPR029000">
    <property type="entry name" value="Cyclophilin-like_dom_sf"/>
</dbReference>
<dbReference type="Gene3D" id="2.40.100.10">
    <property type="entry name" value="Cyclophilin-like"/>
    <property type="match status" value="1"/>
</dbReference>
<comment type="similarity">
    <text evidence="2">Belongs to the cyclophilin-type PPIase family.</text>
</comment>
<feature type="compositionally biased region" description="Basic residues" evidence="6">
    <location>
        <begin position="260"/>
        <end position="298"/>
    </location>
</feature>
<keyword evidence="9" id="KW-1185">Reference proteome</keyword>
<proteinExistence type="inferred from homology"/>
<gene>
    <name evidence="8" type="ORF">NCGR_LOCUS18321</name>
</gene>
<dbReference type="GO" id="GO:0005737">
    <property type="term" value="C:cytoplasm"/>
    <property type="evidence" value="ECO:0007669"/>
    <property type="project" value="TreeGrafter"/>
</dbReference>
<comment type="catalytic activity">
    <reaction evidence="1">
        <text>[protein]-peptidylproline (omega=180) = [protein]-peptidylproline (omega=0)</text>
        <dbReference type="Rhea" id="RHEA:16237"/>
        <dbReference type="Rhea" id="RHEA-COMP:10747"/>
        <dbReference type="Rhea" id="RHEA-COMP:10748"/>
        <dbReference type="ChEBI" id="CHEBI:83833"/>
        <dbReference type="ChEBI" id="CHEBI:83834"/>
        <dbReference type="EC" id="5.2.1.8"/>
    </reaction>
</comment>
<dbReference type="SUPFAM" id="SSF50891">
    <property type="entry name" value="Cyclophilin-like"/>
    <property type="match status" value="1"/>
</dbReference>
<feature type="domain" description="PPIase cyclophilin-type" evidence="7">
    <location>
        <begin position="10"/>
        <end position="174"/>
    </location>
</feature>
<dbReference type="PROSITE" id="PS50072">
    <property type="entry name" value="CSA_PPIASE_2"/>
    <property type="match status" value="1"/>
</dbReference>
<feature type="region of interest" description="Disordered" evidence="6">
    <location>
        <begin position="190"/>
        <end position="617"/>
    </location>
</feature>
<accession>A0A811NR66</accession>
<evidence type="ECO:0000256" key="1">
    <source>
        <dbReference type="ARBA" id="ARBA00000971"/>
    </source>
</evidence>
<keyword evidence="5" id="KW-0413">Isomerase</keyword>
<dbReference type="PRINTS" id="PR00153">
    <property type="entry name" value="CSAPPISMRASE"/>
</dbReference>
<evidence type="ECO:0000313" key="8">
    <source>
        <dbReference type="EMBL" id="CAD6226547.1"/>
    </source>
</evidence>
<feature type="compositionally biased region" description="Basic residues" evidence="6">
    <location>
        <begin position="505"/>
        <end position="523"/>
    </location>
</feature>
<feature type="compositionally biased region" description="Basic and acidic residues" evidence="6">
    <location>
        <begin position="573"/>
        <end position="594"/>
    </location>
</feature>
<dbReference type="Proteomes" id="UP000604825">
    <property type="component" value="Unassembled WGS sequence"/>
</dbReference>
<dbReference type="PANTHER" id="PTHR11071">
    <property type="entry name" value="PEPTIDYL-PROLYL CIS-TRANS ISOMERASE"/>
    <property type="match status" value="1"/>
</dbReference>
<feature type="compositionally biased region" description="Basic and acidic residues" evidence="6">
    <location>
        <begin position="365"/>
        <end position="394"/>
    </location>
</feature>
<evidence type="ECO:0000256" key="3">
    <source>
        <dbReference type="ARBA" id="ARBA00013194"/>
    </source>
</evidence>
<dbReference type="EMBL" id="CAJGYO010000004">
    <property type="protein sequence ID" value="CAD6226547.1"/>
    <property type="molecule type" value="Genomic_DNA"/>
</dbReference>
<comment type="caution">
    <text evidence="8">The sequence shown here is derived from an EMBL/GenBank/DDBJ whole genome shotgun (WGS) entry which is preliminary data.</text>
</comment>
<dbReference type="AlphaFoldDB" id="A0A811NR66"/>